<evidence type="ECO:0000313" key="3">
    <source>
        <dbReference type="EMBL" id="MBL0423238.1"/>
    </source>
</evidence>
<sequence length="540" mass="58904">MNAVVAPPDKPPAHRRAVLVLLTMVVALFGCASLPPSAERPVSHAFSKPDEAPLGRLAHARAAREEARIANGFHLLDTAELGLSSRLALIREARHSLDLQYYAIHVDSSSSLLLLRLREAAARGVRVRLLLDDFQAAGSDAEVLQLALEPGIEVRLFNPLGGPRASFLGRIVGSLHDWERIQRRMHNKLFIADSAWGIVGGRNLGDAYFGAADASNFIDLDVLATGRIVHDMAASFDRYWNDPLAYPVQSLVSPRELESLRQPQAAPADSSPLAPEATTTATFGKPAAPERQPLDLARVPLTWAPSLLMVDRPEKITEEPGDPAAGESVVEGLLSLMRQARKEVLIVSPYFVPGREMKQTFDELRRRGVAVRVLTNSLASTDAPAAHAGYARHRVDLLRRGVELHEMRAEPSSSLGLEARDVHTGSSGRTSRSSLHLKAVVIDGRSVVIGSMNLDLRSQLQNSEVALLIRSSHLAERLVRLFHATLARSAWRVQLRAGGHPRWIAPSGAPFADSDQEPEAGLGRRWLVRILGPFAPDELL</sequence>
<organism evidence="3 4">
    <name type="scientific">Ramlibacter aurantiacus</name>
    <dbReference type="NCBI Taxonomy" id="2801330"/>
    <lineage>
        <taxon>Bacteria</taxon>
        <taxon>Pseudomonadati</taxon>
        <taxon>Pseudomonadota</taxon>
        <taxon>Betaproteobacteria</taxon>
        <taxon>Burkholderiales</taxon>
        <taxon>Comamonadaceae</taxon>
        <taxon>Ramlibacter</taxon>
    </lineage>
</organism>
<dbReference type="PANTHER" id="PTHR21248:SF12">
    <property type="entry name" value="CARDIOLIPIN SYNTHASE C"/>
    <property type="match status" value="1"/>
</dbReference>
<comment type="caution">
    <text evidence="3">The sequence shown here is derived from an EMBL/GenBank/DDBJ whole genome shotgun (WGS) entry which is preliminary data.</text>
</comment>
<dbReference type="SMART" id="SM00155">
    <property type="entry name" value="PLDc"/>
    <property type="match status" value="2"/>
</dbReference>
<accession>A0A936ZN52</accession>
<keyword evidence="4" id="KW-1185">Reference proteome</keyword>
<dbReference type="GO" id="GO:0030572">
    <property type="term" value="F:phosphatidyltransferase activity"/>
    <property type="evidence" value="ECO:0007669"/>
    <property type="project" value="UniProtKB-ARBA"/>
</dbReference>
<dbReference type="EMBL" id="JAEQNA010000013">
    <property type="protein sequence ID" value="MBL0423238.1"/>
    <property type="molecule type" value="Genomic_DNA"/>
</dbReference>
<protein>
    <submittedName>
        <fullName evidence="3">Phospholipase D family protein</fullName>
    </submittedName>
</protein>
<dbReference type="GO" id="GO:0032049">
    <property type="term" value="P:cardiolipin biosynthetic process"/>
    <property type="evidence" value="ECO:0007669"/>
    <property type="project" value="UniProtKB-ARBA"/>
</dbReference>
<dbReference type="AlphaFoldDB" id="A0A936ZN52"/>
<dbReference type="CDD" id="cd09111">
    <property type="entry name" value="PLDc_ymdC_like_1"/>
    <property type="match status" value="1"/>
</dbReference>
<feature type="region of interest" description="Disordered" evidence="1">
    <location>
        <begin position="409"/>
        <end position="430"/>
    </location>
</feature>
<evidence type="ECO:0000259" key="2">
    <source>
        <dbReference type="PROSITE" id="PS50035"/>
    </source>
</evidence>
<name>A0A936ZN52_9BURK</name>
<dbReference type="InterPro" id="IPR025202">
    <property type="entry name" value="PLD-like_dom"/>
</dbReference>
<dbReference type="PANTHER" id="PTHR21248">
    <property type="entry name" value="CARDIOLIPIN SYNTHASE"/>
    <property type="match status" value="1"/>
</dbReference>
<dbReference type="CDD" id="cd09113">
    <property type="entry name" value="PLDc_ymdC_like_2"/>
    <property type="match status" value="1"/>
</dbReference>
<proteinExistence type="predicted"/>
<feature type="domain" description="PLD phosphodiesterase" evidence="2">
    <location>
        <begin position="181"/>
        <end position="208"/>
    </location>
</feature>
<evidence type="ECO:0000313" key="4">
    <source>
        <dbReference type="Proteomes" id="UP000613011"/>
    </source>
</evidence>
<dbReference type="PROSITE" id="PS50035">
    <property type="entry name" value="PLD"/>
    <property type="match status" value="2"/>
</dbReference>
<dbReference type="SUPFAM" id="SSF56024">
    <property type="entry name" value="Phospholipase D/nuclease"/>
    <property type="match status" value="2"/>
</dbReference>
<gene>
    <name evidence="3" type="ORF">JI739_23080</name>
</gene>
<dbReference type="Gene3D" id="3.30.870.10">
    <property type="entry name" value="Endonuclease Chain A"/>
    <property type="match status" value="2"/>
</dbReference>
<feature type="region of interest" description="Disordered" evidence="1">
    <location>
        <begin position="257"/>
        <end position="289"/>
    </location>
</feature>
<feature type="domain" description="PLD phosphodiesterase" evidence="2">
    <location>
        <begin position="431"/>
        <end position="458"/>
    </location>
</feature>
<dbReference type="Proteomes" id="UP000613011">
    <property type="component" value="Unassembled WGS sequence"/>
</dbReference>
<reference evidence="3" key="1">
    <citation type="submission" date="2021-01" db="EMBL/GenBank/DDBJ databases">
        <title>Ramlibacter sp. strain AW1 16S ribosomal RNA gene Genome sequencing and assembly.</title>
        <authorList>
            <person name="Kang M."/>
        </authorList>
    </citation>
    <scope>NUCLEOTIDE SEQUENCE</scope>
    <source>
        <strain evidence="3">AW1</strain>
    </source>
</reference>
<dbReference type="Pfam" id="PF13091">
    <property type="entry name" value="PLDc_2"/>
    <property type="match status" value="2"/>
</dbReference>
<dbReference type="InterPro" id="IPR001736">
    <property type="entry name" value="PLipase_D/transphosphatidylase"/>
</dbReference>
<evidence type="ECO:0000256" key="1">
    <source>
        <dbReference type="SAM" id="MobiDB-lite"/>
    </source>
</evidence>
<dbReference type="RefSeq" id="WP_201686380.1">
    <property type="nucleotide sequence ID" value="NZ_JAEQNA010000013.1"/>
</dbReference>